<evidence type="ECO:0008006" key="4">
    <source>
        <dbReference type="Google" id="ProtNLM"/>
    </source>
</evidence>
<dbReference type="EMBL" id="JARRAG010000002">
    <property type="protein sequence ID" value="MDG3005614.1"/>
    <property type="molecule type" value="Genomic_DNA"/>
</dbReference>
<evidence type="ECO:0000313" key="2">
    <source>
        <dbReference type="EMBL" id="MDG3005614.1"/>
    </source>
</evidence>
<feature type="signal peptide" evidence="1">
    <location>
        <begin position="1"/>
        <end position="27"/>
    </location>
</feature>
<dbReference type="PROSITE" id="PS51257">
    <property type="entry name" value="PROKAR_LIPOPROTEIN"/>
    <property type="match status" value="1"/>
</dbReference>
<keyword evidence="1" id="KW-0732">Signal</keyword>
<reference evidence="2 3" key="1">
    <citation type="submission" date="2023-03" db="EMBL/GenBank/DDBJ databases">
        <title>Paludisphaera mucosa sp. nov. a novel planctomycete from northern fen.</title>
        <authorList>
            <person name="Ivanova A."/>
        </authorList>
    </citation>
    <scope>NUCLEOTIDE SEQUENCE [LARGE SCALE GENOMIC DNA]</scope>
    <source>
        <strain evidence="2 3">Pla2</strain>
    </source>
</reference>
<dbReference type="Proteomes" id="UP001216907">
    <property type="component" value="Unassembled WGS sequence"/>
</dbReference>
<name>A0ABT6FDR9_9BACT</name>
<comment type="caution">
    <text evidence="2">The sequence shown here is derived from an EMBL/GenBank/DDBJ whole genome shotgun (WGS) entry which is preliminary data.</text>
</comment>
<dbReference type="RefSeq" id="WP_277861945.1">
    <property type="nucleotide sequence ID" value="NZ_JARRAG010000002.1"/>
</dbReference>
<accession>A0ABT6FDR9</accession>
<proteinExistence type="predicted"/>
<feature type="chain" id="PRO_5045172042" description="Lipoprotein" evidence="1">
    <location>
        <begin position="28"/>
        <end position="450"/>
    </location>
</feature>
<evidence type="ECO:0000313" key="3">
    <source>
        <dbReference type="Proteomes" id="UP001216907"/>
    </source>
</evidence>
<keyword evidence="3" id="KW-1185">Reference proteome</keyword>
<gene>
    <name evidence="2" type="ORF">PZE19_17645</name>
</gene>
<protein>
    <recommendedName>
        <fullName evidence="4">Lipoprotein</fullName>
    </recommendedName>
</protein>
<evidence type="ECO:0000256" key="1">
    <source>
        <dbReference type="SAM" id="SignalP"/>
    </source>
</evidence>
<organism evidence="2 3">
    <name type="scientific">Paludisphaera mucosa</name>
    <dbReference type="NCBI Taxonomy" id="3030827"/>
    <lineage>
        <taxon>Bacteria</taxon>
        <taxon>Pseudomonadati</taxon>
        <taxon>Planctomycetota</taxon>
        <taxon>Planctomycetia</taxon>
        <taxon>Isosphaerales</taxon>
        <taxon>Isosphaeraceae</taxon>
        <taxon>Paludisphaera</taxon>
    </lineage>
</organism>
<sequence>MPRSAISRSLVAIFALGVAGCGSPALLQVETTIRPDGSCDRSIWQPKEQLLPAEALTPAWDARWAVVADVPIPPAFAEQASASSDRAYFHAQGVFATPAAIPSHLRKSIEGHPEFGAGELVHKYDRTDYGLFVEHRWSESLTNGVTREGFVRARDAFAEAALPILADGFSRIYGRDFDVDAAVDELNRRGPALLRDLLDVWYDAAAVGDAAKSSQVFNAGFVAAIERAGVGLHDAGGAVVSVEEGTRRIREHLAGRIAATFRKDGRPPRAEEIETILSSTTDPAISEAWSKYAAERKADYESRLAPLLVQMTGFYAYPPLLQPPAPRFAFGVRLPGEFVRADTNGEVDATGRVSWRFDAGRLYPGGFTMTARSLDLDRDAQRRLLGRVAIPDAASALSVRDLLADDPDLIAVLCQACKTGDAQLLTPTPGMDDARKMRLARLRERLRIAP</sequence>